<gene>
    <name evidence="6" type="ORF">SAMN05444406_12718</name>
</gene>
<evidence type="ECO:0000256" key="3">
    <source>
        <dbReference type="ARBA" id="ARBA00023125"/>
    </source>
</evidence>
<dbReference type="OrthoDB" id="308642at2"/>
<dbReference type="InterPro" id="IPR010982">
    <property type="entry name" value="Lambda_DNA-bd_dom_sf"/>
</dbReference>
<organism evidence="6 7">
    <name type="scientific">Caldicoprobacter faecalis</name>
    <dbReference type="NCBI Taxonomy" id="937334"/>
    <lineage>
        <taxon>Bacteria</taxon>
        <taxon>Bacillati</taxon>
        <taxon>Bacillota</taxon>
        <taxon>Clostridia</taxon>
        <taxon>Caldicoprobacterales</taxon>
        <taxon>Caldicoprobacteraceae</taxon>
        <taxon>Caldicoprobacter</taxon>
    </lineage>
</organism>
<dbReference type="Pfam" id="PF13377">
    <property type="entry name" value="Peripla_BP_3"/>
    <property type="match status" value="1"/>
</dbReference>
<proteinExistence type="predicted"/>
<reference evidence="6 7" key="1">
    <citation type="submission" date="2016-10" db="EMBL/GenBank/DDBJ databases">
        <authorList>
            <person name="de Groot N.N."/>
        </authorList>
    </citation>
    <scope>NUCLEOTIDE SEQUENCE [LARGE SCALE GENOMIC DNA]</scope>
    <source>
        <strain evidence="6 7">DSM 20678</strain>
    </source>
</reference>
<dbReference type="PANTHER" id="PTHR30146:SF148">
    <property type="entry name" value="HTH-TYPE TRANSCRIPTIONAL REPRESSOR PURR-RELATED"/>
    <property type="match status" value="1"/>
</dbReference>
<keyword evidence="3" id="KW-0238">DNA-binding</keyword>
<dbReference type="GO" id="GO:0003700">
    <property type="term" value="F:DNA-binding transcription factor activity"/>
    <property type="evidence" value="ECO:0007669"/>
    <property type="project" value="TreeGrafter"/>
</dbReference>
<feature type="domain" description="HTH lacI-type" evidence="5">
    <location>
        <begin position="2"/>
        <end position="57"/>
    </location>
</feature>
<dbReference type="PROSITE" id="PS00356">
    <property type="entry name" value="HTH_LACI_1"/>
    <property type="match status" value="1"/>
</dbReference>
<evidence type="ECO:0000256" key="2">
    <source>
        <dbReference type="ARBA" id="ARBA00023015"/>
    </source>
</evidence>
<dbReference type="Proteomes" id="UP000198577">
    <property type="component" value="Unassembled WGS sequence"/>
</dbReference>
<dbReference type="InterPro" id="IPR000843">
    <property type="entry name" value="HTH_LacI"/>
</dbReference>
<dbReference type="STRING" id="937334.SAMN05444406_12718"/>
<dbReference type="SMART" id="SM00354">
    <property type="entry name" value="HTH_LACI"/>
    <property type="match status" value="1"/>
</dbReference>
<dbReference type="RefSeq" id="WP_092282614.1">
    <property type="nucleotide sequence ID" value="NZ_FOXR01000027.1"/>
</dbReference>
<keyword evidence="4" id="KW-0804">Transcription</keyword>
<accession>A0A1I5XJF3</accession>
<dbReference type="GO" id="GO:0000976">
    <property type="term" value="F:transcription cis-regulatory region binding"/>
    <property type="evidence" value="ECO:0007669"/>
    <property type="project" value="TreeGrafter"/>
</dbReference>
<keyword evidence="7" id="KW-1185">Reference proteome</keyword>
<evidence type="ECO:0000256" key="4">
    <source>
        <dbReference type="ARBA" id="ARBA00023163"/>
    </source>
</evidence>
<dbReference type="PANTHER" id="PTHR30146">
    <property type="entry name" value="LACI-RELATED TRANSCRIPTIONAL REPRESSOR"/>
    <property type="match status" value="1"/>
</dbReference>
<evidence type="ECO:0000313" key="7">
    <source>
        <dbReference type="Proteomes" id="UP000198577"/>
    </source>
</evidence>
<name>A0A1I5XJF3_9FIRM</name>
<dbReference type="InterPro" id="IPR046335">
    <property type="entry name" value="LacI/GalR-like_sensor"/>
</dbReference>
<dbReference type="PROSITE" id="PS50932">
    <property type="entry name" value="HTH_LACI_2"/>
    <property type="match status" value="1"/>
</dbReference>
<keyword evidence="2" id="KW-0805">Transcription regulation</keyword>
<dbReference type="AlphaFoldDB" id="A0A1I5XJF3"/>
<evidence type="ECO:0000259" key="5">
    <source>
        <dbReference type="PROSITE" id="PS50932"/>
    </source>
</evidence>
<keyword evidence="1" id="KW-0678">Repressor</keyword>
<dbReference type="Gene3D" id="1.10.260.40">
    <property type="entry name" value="lambda repressor-like DNA-binding domains"/>
    <property type="match status" value="1"/>
</dbReference>
<dbReference type="SUPFAM" id="SSF47413">
    <property type="entry name" value="lambda repressor-like DNA-binding domains"/>
    <property type="match status" value="1"/>
</dbReference>
<dbReference type="CDD" id="cd06267">
    <property type="entry name" value="PBP1_LacI_sugar_binding-like"/>
    <property type="match status" value="1"/>
</dbReference>
<dbReference type="CDD" id="cd01392">
    <property type="entry name" value="HTH_LacI"/>
    <property type="match status" value="1"/>
</dbReference>
<protein>
    <submittedName>
        <fullName evidence="6">Transcriptional regulator, LacI family</fullName>
    </submittedName>
</protein>
<evidence type="ECO:0000256" key="1">
    <source>
        <dbReference type="ARBA" id="ARBA00022491"/>
    </source>
</evidence>
<dbReference type="EMBL" id="FOXR01000027">
    <property type="protein sequence ID" value="SFQ32064.1"/>
    <property type="molecule type" value="Genomic_DNA"/>
</dbReference>
<dbReference type="Pfam" id="PF00356">
    <property type="entry name" value="LacI"/>
    <property type="match status" value="1"/>
</dbReference>
<dbReference type="PRINTS" id="PR00036">
    <property type="entry name" value="HTHLACI"/>
</dbReference>
<dbReference type="Gene3D" id="3.40.50.2300">
    <property type="match status" value="2"/>
</dbReference>
<dbReference type="InterPro" id="IPR028082">
    <property type="entry name" value="Peripla_BP_I"/>
</dbReference>
<dbReference type="SUPFAM" id="SSF53822">
    <property type="entry name" value="Periplasmic binding protein-like I"/>
    <property type="match status" value="1"/>
</dbReference>
<evidence type="ECO:0000313" key="6">
    <source>
        <dbReference type="EMBL" id="SFQ32064.1"/>
    </source>
</evidence>
<sequence length="337" mass="37337">MATIYDIAKKAGVSVATVSRVLNGVDHPVREETRKRIIDAARELGYRPNKIAKSLAHRRTFTVALLIPSITNNFYTEIAEVIEQKLGEKGYSTYLCNTQRMIEKETQYVDDLIARRVDGVIFSPTRVKPEDNLINAKNLEELRKNGIAVVAFGSHFSNVSQVYINTYEGALQATRYLLELGHKRIGFIDGLEAGTRKSRRRGYMDALRMAGIEIDANLIVSGNLEMDGGYECVRKLMRIEKPPTAIIAVNNLMAIGALKGAKDMGIDVPGELSIIGFDDSKLSEVVEPPLTVVKQPLKEIGDVAVELLMEQIEGENASRMVELKTQLIIRASCSGKK</sequence>